<reference evidence="2" key="1">
    <citation type="journal article" date="2019" name="Int. J. Syst. Evol. Microbiol.">
        <title>The Global Catalogue of Microorganisms (GCM) 10K type strain sequencing project: providing services to taxonomists for standard genome sequencing and annotation.</title>
        <authorList>
            <consortium name="The Broad Institute Genomics Platform"/>
            <consortium name="The Broad Institute Genome Sequencing Center for Infectious Disease"/>
            <person name="Wu L."/>
            <person name="Ma J."/>
        </authorList>
    </citation>
    <scope>NUCLEOTIDE SEQUENCE [LARGE SCALE GENOMIC DNA]</scope>
    <source>
        <strain evidence="2">JCM 15115</strain>
    </source>
</reference>
<keyword evidence="2" id="KW-1185">Reference proteome</keyword>
<comment type="caution">
    <text evidence="1">The sequence shown here is derived from an EMBL/GenBank/DDBJ whole genome shotgun (WGS) entry which is preliminary data.</text>
</comment>
<evidence type="ECO:0000313" key="2">
    <source>
        <dbReference type="Proteomes" id="UP001424441"/>
    </source>
</evidence>
<protein>
    <submittedName>
        <fullName evidence="1">Uncharacterized protein</fullName>
    </submittedName>
</protein>
<dbReference type="RefSeq" id="WP_343808557.1">
    <property type="nucleotide sequence ID" value="NZ_BAAADE010000028.1"/>
</dbReference>
<proteinExistence type="predicted"/>
<name>A0ABP3RXF4_9HYPH</name>
<dbReference type="EMBL" id="BAAADE010000028">
    <property type="protein sequence ID" value="GAA0616528.1"/>
    <property type="molecule type" value="Genomic_DNA"/>
</dbReference>
<sequence>MSLSIKAIKFANGYVHVEFSHGAVALLGLYAPPLPPITTNEFAENALRQPYASSDIAVQINHSSNCVQKAIDLYFVDSSID</sequence>
<evidence type="ECO:0000313" key="1">
    <source>
        <dbReference type="EMBL" id="GAA0616528.1"/>
    </source>
</evidence>
<organism evidence="1 2">
    <name type="scientific">Paenochrobactrum glaciei</name>
    <dbReference type="NCBI Taxonomy" id="486407"/>
    <lineage>
        <taxon>Bacteria</taxon>
        <taxon>Pseudomonadati</taxon>
        <taxon>Pseudomonadota</taxon>
        <taxon>Alphaproteobacteria</taxon>
        <taxon>Hyphomicrobiales</taxon>
        <taxon>Brucellaceae</taxon>
        <taxon>Paenochrobactrum</taxon>
    </lineage>
</organism>
<gene>
    <name evidence="1" type="ORF">GCM10008943_33990</name>
</gene>
<accession>A0ABP3RXF4</accession>
<dbReference type="Proteomes" id="UP001424441">
    <property type="component" value="Unassembled WGS sequence"/>
</dbReference>